<dbReference type="GO" id="GO:0070878">
    <property type="term" value="F:primary miRNA binding"/>
    <property type="evidence" value="ECO:0007669"/>
    <property type="project" value="TreeGrafter"/>
</dbReference>
<dbReference type="Gene3D" id="3.30.160.20">
    <property type="match status" value="2"/>
</dbReference>
<organism evidence="4 5">
    <name type="scientific">Acrobeloides nanus</name>
    <dbReference type="NCBI Taxonomy" id="290746"/>
    <lineage>
        <taxon>Eukaryota</taxon>
        <taxon>Metazoa</taxon>
        <taxon>Ecdysozoa</taxon>
        <taxon>Nematoda</taxon>
        <taxon>Chromadorea</taxon>
        <taxon>Rhabditida</taxon>
        <taxon>Tylenchina</taxon>
        <taxon>Cephalobomorpha</taxon>
        <taxon>Cephaloboidea</taxon>
        <taxon>Cephalobidae</taxon>
        <taxon>Acrobeloides</taxon>
    </lineage>
</organism>
<dbReference type="PROSITE" id="PS50137">
    <property type="entry name" value="DS_RBD"/>
    <property type="match status" value="1"/>
</dbReference>
<dbReference type="GO" id="GO:0042802">
    <property type="term" value="F:identical protein binding"/>
    <property type="evidence" value="ECO:0007669"/>
    <property type="project" value="InterPro"/>
</dbReference>
<feature type="compositionally biased region" description="Low complexity" evidence="2">
    <location>
        <begin position="27"/>
        <end position="38"/>
    </location>
</feature>
<reference evidence="5" key="1">
    <citation type="submission" date="2022-11" db="UniProtKB">
        <authorList>
            <consortium name="WormBaseParasite"/>
        </authorList>
    </citation>
    <scope>IDENTIFICATION</scope>
</reference>
<keyword evidence="4" id="KW-1185">Reference proteome</keyword>
<dbReference type="InterPro" id="IPR014720">
    <property type="entry name" value="dsRBD_dom"/>
</dbReference>
<dbReference type="Gene3D" id="2.20.70.10">
    <property type="match status" value="1"/>
</dbReference>
<dbReference type="Gene3D" id="3.30.160.590">
    <property type="match status" value="1"/>
</dbReference>
<feature type="compositionally biased region" description="Acidic residues" evidence="2">
    <location>
        <begin position="96"/>
        <end position="105"/>
    </location>
</feature>
<evidence type="ECO:0000256" key="2">
    <source>
        <dbReference type="SAM" id="MobiDB-lite"/>
    </source>
</evidence>
<dbReference type="GO" id="GO:0070877">
    <property type="term" value="C:microprocessor complex"/>
    <property type="evidence" value="ECO:0007669"/>
    <property type="project" value="InterPro"/>
</dbReference>
<accession>A0A914CES2</accession>
<name>A0A914CES2_9BILA</name>
<dbReference type="InterPro" id="IPR040375">
    <property type="entry name" value="DGCR8"/>
</dbReference>
<dbReference type="PANTHER" id="PTHR13482">
    <property type="entry name" value="MICRORNA PROCESSOR COMPLEX SUBUNIT DGCR8"/>
    <property type="match status" value="1"/>
</dbReference>
<dbReference type="GO" id="GO:0031053">
    <property type="term" value="P:primary miRNA processing"/>
    <property type="evidence" value="ECO:0007669"/>
    <property type="project" value="InterPro"/>
</dbReference>
<protein>
    <submittedName>
        <fullName evidence="5">DRBM domain-containing protein</fullName>
    </submittedName>
</protein>
<dbReference type="GO" id="GO:0020037">
    <property type="term" value="F:heme binding"/>
    <property type="evidence" value="ECO:0007669"/>
    <property type="project" value="InterPro"/>
</dbReference>
<feature type="region of interest" description="Disordered" evidence="2">
    <location>
        <begin position="78"/>
        <end position="107"/>
    </location>
</feature>
<dbReference type="PANTHER" id="PTHR13482:SF3">
    <property type="entry name" value="MICROPROCESSOR COMPLEX SUBUNIT DGCR8"/>
    <property type="match status" value="1"/>
</dbReference>
<dbReference type="WBParaSite" id="ACRNAN_Path_975.g3751.t1">
    <property type="protein sequence ID" value="ACRNAN_Path_975.g3751.t1"/>
    <property type="gene ID" value="ACRNAN_Path_975.g3751"/>
</dbReference>
<dbReference type="Proteomes" id="UP000887540">
    <property type="component" value="Unplaced"/>
</dbReference>
<dbReference type="SUPFAM" id="SSF54768">
    <property type="entry name" value="dsRNA-binding domain-like"/>
    <property type="match status" value="1"/>
</dbReference>
<dbReference type="FunFam" id="3.30.160.20:FF:000021">
    <property type="entry name" value="Microprocessor complex subunit DGCR8"/>
    <property type="match status" value="1"/>
</dbReference>
<dbReference type="AlphaFoldDB" id="A0A914CES2"/>
<evidence type="ECO:0000313" key="5">
    <source>
        <dbReference type="WBParaSite" id="ACRNAN_Path_975.g3751.t1"/>
    </source>
</evidence>
<feature type="domain" description="DRBM" evidence="3">
    <location>
        <begin position="355"/>
        <end position="464"/>
    </location>
</feature>
<evidence type="ECO:0000256" key="1">
    <source>
        <dbReference type="PROSITE-ProRule" id="PRU00266"/>
    </source>
</evidence>
<keyword evidence="1" id="KW-0694">RNA-binding</keyword>
<evidence type="ECO:0000313" key="4">
    <source>
        <dbReference type="Proteomes" id="UP000887540"/>
    </source>
</evidence>
<evidence type="ECO:0000259" key="3">
    <source>
        <dbReference type="PROSITE" id="PS50137"/>
    </source>
</evidence>
<feature type="region of interest" description="Disordered" evidence="2">
    <location>
        <begin position="27"/>
        <end position="55"/>
    </location>
</feature>
<sequence>MSDDEEFQRLLEMKQAILAQLKDGVVSEISESENSSSSDIEDDTPENSTDIKDSPQIIHELDEETYQQSIYAETTENVSPELAENSESVHVKNEIDSTDDDEMDSNSDISDVREREIGMDIDEMLEKPLDNEENGEAPNIKKRRVLEFRGTDHFDVLPDGWVEITHSSGLPVYLHRTSRVCTFGRPYFIGPGSSRHHHVPESAIPCYFQKKVLKQVEEQEKKELSNENGAAAANSNGSCPFGNENNVLNKLQAPSIKVQTSEDFKNSQLDPDALYEYAKGAFRFKTITYRRFTKWPEARYFYKNQKRLNIDRANFLGDTKRPGLPNNFQLITVPVLDNTSKPQQKNFYLNPVGKTSVNVLHEYVQKVLKSTVNYEYTDTRSCATPYKCIAKLNNPTQASARLLFEKSSIKEKLMLLQDRDRQEKSKAEGEIAEEEEVILGEGCGSSKKCAKLNAARDALKILIPTIEFNDDGFAVCQKSGDDDNADDVADIFRLLPIEDSRIPDLCSRAGQPMPFLILSECLKRNNTLGDTNISMETKRIKHQRHEFIMVVGKHEVKVVCTNKRDGKQKAAQAMLKKLHPNYDSWGSILQLYGYKAQQKHKEAIKSKKSVIQLQTAQKQADESLSNSLEPNTIILDKLRSEMHQLVQSSGVRPEDLDFKSQSVAEEAQHNQGSSNCPELEFIPLDL</sequence>
<dbReference type="CDD" id="cd19868">
    <property type="entry name" value="DSRM_DGCR8_rpt2"/>
    <property type="match status" value="1"/>
</dbReference>
<proteinExistence type="predicted"/>
<dbReference type="GO" id="GO:0003725">
    <property type="term" value="F:double-stranded RNA binding"/>
    <property type="evidence" value="ECO:0007669"/>
    <property type="project" value="TreeGrafter"/>
</dbReference>